<dbReference type="Proteomes" id="UP000291343">
    <property type="component" value="Unassembled WGS sequence"/>
</dbReference>
<organism evidence="1 2">
    <name type="scientific">Laodelphax striatellus</name>
    <name type="common">Small brown planthopper</name>
    <name type="synonym">Delphax striatella</name>
    <dbReference type="NCBI Taxonomy" id="195883"/>
    <lineage>
        <taxon>Eukaryota</taxon>
        <taxon>Metazoa</taxon>
        <taxon>Ecdysozoa</taxon>
        <taxon>Arthropoda</taxon>
        <taxon>Hexapoda</taxon>
        <taxon>Insecta</taxon>
        <taxon>Pterygota</taxon>
        <taxon>Neoptera</taxon>
        <taxon>Paraneoptera</taxon>
        <taxon>Hemiptera</taxon>
        <taxon>Auchenorrhyncha</taxon>
        <taxon>Fulgoroidea</taxon>
        <taxon>Delphacidae</taxon>
        <taxon>Criomorphinae</taxon>
        <taxon>Laodelphax</taxon>
    </lineage>
</organism>
<proteinExistence type="predicted"/>
<reference evidence="1 2" key="1">
    <citation type="journal article" date="2017" name="Gigascience">
        <title>Genome sequence of the small brown planthopper, Laodelphax striatellus.</title>
        <authorList>
            <person name="Zhu J."/>
            <person name="Jiang F."/>
            <person name="Wang X."/>
            <person name="Yang P."/>
            <person name="Bao Y."/>
            <person name="Zhao W."/>
            <person name="Wang W."/>
            <person name="Lu H."/>
            <person name="Wang Q."/>
            <person name="Cui N."/>
            <person name="Li J."/>
            <person name="Chen X."/>
            <person name="Luo L."/>
            <person name="Yu J."/>
            <person name="Kang L."/>
            <person name="Cui F."/>
        </authorList>
    </citation>
    <scope>NUCLEOTIDE SEQUENCE [LARGE SCALE GENOMIC DNA]</scope>
    <source>
        <strain evidence="1">Lst14</strain>
    </source>
</reference>
<sequence length="80" mass="9030">MNKNDASEIRRKTLELKPRVICVASNLRARALYREALQVARRLAAFLLNKVGKSFASWFVARAGSARGSSELKLSEFSFR</sequence>
<comment type="caution">
    <text evidence="1">The sequence shown here is derived from an EMBL/GenBank/DDBJ whole genome shotgun (WGS) entry which is preliminary data.</text>
</comment>
<accession>A0A482XPD2</accession>
<dbReference type="EMBL" id="QKKF02004189">
    <property type="protein sequence ID" value="RZF47464.1"/>
    <property type="molecule type" value="Genomic_DNA"/>
</dbReference>
<evidence type="ECO:0000313" key="1">
    <source>
        <dbReference type="EMBL" id="RZF47464.1"/>
    </source>
</evidence>
<protein>
    <submittedName>
        <fullName evidence="1">Uncharacterized protein</fullName>
    </submittedName>
</protein>
<dbReference type="AlphaFoldDB" id="A0A482XPD2"/>
<dbReference type="InParanoid" id="A0A482XPD2"/>
<keyword evidence="2" id="KW-1185">Reference proteome</keyword>
<gene>
    <name evidence="1" type="ORF">LSTR_LSTR007391</name>
</gene>
<name>A0A482XPD2_LAOST</name>
<evidence type="ECO:0000313" key="2">
    <source>
        <dbReference type="Proteomes" id="UP000291343"/>
    </source>
</evidence>